<accession>A0A3D8J7R8</accession>
<comment type="function">
    <text evidence="2 7">Catalyzes the formation of N(7)-methylguanine at position 46 (m7G46) in tRNA.</text>
</comment>
<evidence type="ECO:0000256" key="3">
    <source>
        <dbReference type="ARBA" id="ARBA00022603"/>
    </source>
</evidence>
<dbReference type="GO" id="GO:0008176">
    <property type="term" value="F:tRNA (guanine(46)-N7)-methyltransferase activity"/>
    <property type="evidence" value="ECO:0007669"/>
    <property type="project" value="UniProtKB-UniRule"/>
</dbReference>
<gene>
    <name evidence="7" type="primary">trmB</name>
    <name evidence="8" type="ORF">CQA57_04980</name>
</gene>
<dbReference type="EMBL" id="NXLX01000010">
    <property type="protein sequence ID" value="RDU73537.1"/>
    <property type="molecule type" value="Genomic_DNA"/>
</dbReference>
<dbReference type="InterPro" id="IPR029063">
    <property type="entry name" value="SAM-dependent_MTases_sf"/>
</dbReference>
<dbReference type="PANTHER" id="PTHR23417">
    <property type="entry name" value="3-DEOXY-D-MANNO-OCTULOSONIC-ACID TRANSFERASE/TRNA GUANINE-N 7 - -METHYLTRANSFERASE"/>
    <property type="match status" value="1"/>
</dbReference>
<dbReference type="InterPro" id="IPR003358">
    <property type="entry name" value="tRNA_(Gua-N-7)_MeTrfase_Trmb"/>
</dbReference>
<dbReference type="UniPathway" id="UPA00989"/>
<feature type="binding site" evidence="7">
    <location>
        <position position="230"/>
    </location>
    <ligand>
        <name>substrate</name>
    </ligand>
</feature>
<dbReference type="EC" id="2.1.1.33" evidence="7"/>
<comment type="caution">
    <text evidence="7">Lacks conserved residue(s) required for the propagation of feature annotation.</text>
</comment>
<dbReference type="NCBIfam" id="TIGR00091">
    <property type="entry name" value="tRNA (guanosine(46)-N7)-methyltransferase TrmB"/>
    <property type="match status" value="1"/>
</dbReference>
<feature type="binding site" evidence="7">
    <location>
        <position position="174"/>
    </location>
    <ligand>
        <name>S-adenosyl-L-methionine</name>
        <dbReference type="ChEBI" id="CHEBI:59789"/>
    </ligand>
</feature>
<comment type="catalytic activity">
    <reaction evidence="1 7">
        <text>guanosine(46) in tRNA + S-adenosyl-L-methionine = N(7)-methylguanosine(46) in tRNA + S-adenosyl-L-homocysteine</text>
        <dbReference type="Rhea" id="RHEA:42708"/>
        <dbReference type="Rhea" id="RHEA-COMP:10188"/>
        <dbReference type="Rhea" id="RHEA-COMP:10189"/>
        <dbReference type="ChEBI" id="CHEBI:57856"/>
        <dbReference type="ChEBI" id="CHEBI:59789"/>
        <dbReference type="ChEBI" id="CHEBI:74269"/>
        <dbReference type="ChEBI" id="CHEBI:74480"/>
        <dbReference type="EC" id="2.1.1.33"/>
    </reaction>
</comment>
<evidence type="ECO:0000256" key="5">
    <source>
        <dbReference type="ARBA" id="ARBA00022691"/>
    </source>
</evidence>
<evidence type="ECO:0000256" key="7">
    <source>
        <dbReference type="HAMAP-Rule" id="MF_01057"/>
    </source>
</evidence>
<dbReference type="HAMAP" id="MF_01057">
    <property type="entry name" value="tRNA_methyltr_TrmB"/>
    <property type="match status" value="1"/>
</dbReference>
<keyword evidence="5 7" id="KW-0949">S-adenosyl-L-methionine</keyword>
<evidence type="ECO:0000256" key="4">
    <source>
        <dbReference type="ARBA" id="ARBA00022679"/>
    </source>
</evidence>
<dbReference type="OrthoDB" id="9802090at2"/>
<dbReference type="Proteomes" id="UP000256695">
    <property type="component" value="Unassembled WGS sequence"/>
</dbReference>
<keyword evidence="3 7" id="KW-0489">Methyltransferase</keyword>
<feature type="binding site" evidence="7">
    <location>
        <position position="122"/>
    </location>
    <ligand>
        <name>S-adenosyl-L-methionine</name>
        <dbReference type="ChEBI" id="CHEBI:59789"/>
    </ligand>
</feature>
<comment type="similarity">
    <text evidence="7">Belongs to the class I-like SAM-binding methyltransferase superfamily. TrmB family.</text>
</comment>
<comment type="caution">
    <text evidence="8">The sequence shown here is derived from an EMBL/GenBank/DDBJ whole genome shotgun (WGS) entry which is preliminary data.</text>
</comment>
<keyword evidence="4 7" id="KW-0808">Transferase</keyword>
<keyword evidence="6 7" id="KW-0819">tRNA processing</keyword>
<evidence type="ECO:0000256" key="2">
    <source>
        <dbReference type="ARBA" id="ARBA00003015"/>
    </source>
</evidence>
<dbReference type="SUPFAM" id="SSF53335">
    <property type="entry name" value="S-adenosyl-L-methionine-dependent methyltransferases"/>
    <property type="match status" value="1"/>
</dbReference>
<name>A0A3D8J7R8_9HELI</name>
<dbReference type="InterPro" id="IPR055361">
    <property type="entry name" value="tRNA_methyltr_TrmB_bact"/>
</dbReference>
<proteinExistence type="inferred from homology"/>
<dbReference type="PANTHER" id="PTHR23417:SF14">
    <property type="entry name" value="PENTACOTRIPEPTIDE-REPEAT REGION OF PRORP DOMAIN-CONTAINING PROTEIN"/>
    <property type="match status" value="1"/>
</dbReference>
<reference evidence="8 9" key="1">
    <citation type="submission" date="2018-04" db="EMBL/GenBank/DDBJ databases">
        <title>Novel Campyloabacter and Helicobacter Species and Strains.</title>
        <authorList>
            <person name="Mannion A.J."/>
            <person name="Shen Z."/>
            <person name="Fox J.G."/>
        </authorList>
    </citation>
    <scope>NUCLEOTIDE SEQUENCE [LARGE SCALE GENOMIC DNA]</scope>
    <source>
        <strain evidence="8 9">MIT 04-9362</strain>
    </source>
</reference>
<dbReference type="Pfam" id="PF02390">
    <property type="entry name" value="Methyltransf_4"/>
    <property type="match status" value="1"/>
</dbReference>
<dbReference type="GO" id="GO:0043527">
    <property type="term" value="C:tRNA methyltransferase complex"/>
    <property type="evidence" value="ECO:0007669"/>
    <property type="project" value="TreeGrafter"/>
</dbReference>
<evidence type="ECO:0000256" key="6">
    <source>
        <dbReference type="ARBA" id="ARBA00022694"/>
    </source>
</evidence>
<sequence length="381" mass="44488">MPHFIAKKENIKFPLQEGDFIFHNYFIDEKYPSQGLISVTRGKDLFFLRKNKHPLGFLFKAEKNTRPSLTGHLKDALSILSKHCEIISHNLSKNTPKQTTNSPFLLNPADILTQCNQPFMLEIGFGSGRHLLNLARKNPQLLCLGIEIHTPSIQQVLRQIEILNLKNLFISNLDARILTQILPSNLCEKIFIHFPVPWNKKPHRRVLTKDFLTQALRILAPNKTLHLRTDDEIYFQDALSLALNTHQSSFSINKNIAQEIISKYEARWIKQQKNIYDLEFKSLHFDQEISSNYDFSFPYSKEFNFPERIIEKDFFIHLNARFFSKDSILLSISFGDFNWPNTRFIQIDHQNHLIKFLGQPPLAIPANIKAHKRLITYLENQ</sequence>
<feature type="binding site" evidence="7">
    <location>
        <position position="200"/>
    </location>
    <ligand>
        <name>substrate</name>
    </ligand>
</feature>
<dbReference type="RefSeq" id="WP_115579129.1">
    <property type="nucleotide sequence ID" value="NZ_NXLX01000010.1"/>
</dbReference>
<organism evidence="8 9">
    <name type="scientific">Helicobacter anseris</name>
    <dbReference type="NCBI Taxonomy" id="375926"/>
    <lineage>
        <taxon>Bacteria</taxon>
        <taxon>Pseudomonadati</taxon>
        <taxon>Campylobacterota</taxon>
        <taxon>Epsilonproteobacteria</taxon>
        <taxon>Campylobacterales</taxon>
        <taxon>Helicobacteraceae</taxon>
        <taxon>Helicobacter</taxon>
    </lineage>
</organism>
<evidence type="ECO:0000256" key="1">
    <source>
        <dbReference type="ARBA" id="ARBA00000142"/>
    </source>
</evidence>
<evidence type="ECO:0000313" key="9">
    <source>
        <dbReference type="Proteomes" id="UP000256695"/>
    </source>
</evidence>
<dbReference type="NCBIfam" id="NF010719">
    <property type="entry name" value="PRK14121.1"/>
    <property type="match status" value="1"/>
</dbReference>
<dbReference type="AlphaFoldDB" id="A0A3D8J7R8"/>
<keyword evidence="9" id="KW-1185">Reference proteome</keyword>
<evidence type="ECO:0000313" key="8">
    <source>
        <dbReference type="EMBL" id="RDU73537.1"/>
    </source>
</evidence>
<feature type="binding site" evidence="7">
    <location>
        <position position="147"/>
    </location>
    <ligand>
        <name>S-adenosyl-L-methionine</name>
        <dbReference type="ChEBI" id="CHEBI:59789"/>
    </ligand>
</feature>
<dbReference type="Gene3D" id="3.40.50.150">
    <property type="entry name" value="Vaccinia Virus protein VP39"/>
    <property type="match status" value="1"/>
</dbReference>
<dbReference type="PROSITE" id="PS51625">
    <property type="entry name" value="SAM_MT_TRMB"/>
    <property type="match status" value="1"/>
</dbReference>
<comment type="pathway">
    <text evidence="7">tRNA modification; N(7)-methylguanine-tRNA biosynthesis.</text>
</comment>
<protein>
    <recommendedName>
        <fullName evidence="7">tRNA (guanine-N(7)-)-methyltransferase</fullName>
        <ecNumber evidence="7">2.1.1.33</ecNumber>
    </recommendedName>
    <alternativeName>
        <fullName evidence="7">tRNA (guanine(46)-N(7))-methyltransferase</fullName>
    </alternativeName>
    <alternativeName>
        <fullName evidence="7">tRNA(m7G46)-methyltransferase</fullName>
    </alternativeName>
</protein>